<name>A0A2H6BMC0_MICAE</name>
<dbReference type="PANTHER" id="PTHR39550:SF1">
    <property type="entry name" value="SLL0658 PROTEIN"/>
    <property type="match status" value="1"/>
</dbReference>
<dbReference type="AlphaFoldDB" id="A0A2H6BMC0"/>
<organism evidence="1 2">
    <name type="scientific">Microcystis aeruginosa NIES-298</name>
    <dbReference type="NCBI Taxonomy" id="449468"/>
    <lineage>
        <taxon>Bacteria</taxon>
        <taxon>Bacillati</taxon>
        <taxon>Cyanobacteriota</taxon>
        <taxon>Cyanophyceae</taxon>
        <taxon>Oscillatoriophycideae</taxon>
        <taxon>Chroococcales</taxon>
        <taxon>Microcystaceae</taxon>
        <taxon>Microcystis</taxon>
    </lineage>
</organism>
<accession>A0A2H6BMC0</accession>
<proteinExistence type="predicted"/>
<gene>
    <name evidence="1" type="ORF">BGM30_03930</name>
</gene>
<dbReference type="Pfam" id="PF11848">
    <property type="entry name" value="DUF3368"/>
    <property type="match status" value="1"/>
</dbReference>
<evidence type="ECO:0000313" key="1">
    <source>
        <dbReference type="EMBL" id="GBD51300.1"/>
    </source>
</evidence>
<sequence>MIVVSNTSPITSLAAIGYLNLLHDIYGTIIIPVAVYEEMTGLGYSVPGTIEVQTLSWIEKRELENRLLLEELQKELHRGESETIALAISSNADRVIIDENPGRKKAISLGLNVIGILGILLIAKRRRLIPNIQPLMDDLIFKAGFRVNQILYLDILKTAQEIDENP</sequence>
<protein>
    <submittedName>
        <fullName evidence="1">Uncharacterized protein</fullName>
    </submittedName>
</protein>
<dbReference type="RefSeq" id="WP_002731701.1">
    <property type="nucleotide sequence ID" value="NZ_BEIU01000020.1"/>
</dbReference>
<dbReference type="Proteomes" id="UP000236321">
    <property type="component" value="Unassembled WGS sequence"/>
</dbReference>
<dbReference type="EMBL" id="BEYQ01000001">
    <property type="protein sequence ID" value="GBD51300.1"/>
    <property type="molecule type" value="Genomic_DNA"/>
</dbReference>
<evidence type="ECO:0000313" key="2">
    <source>
        <dbReference type="Proteomes" id="UP000236321"/>
    </source>
</evidence>
<reference evidence="2" key="1">
    <citation type="submission" date="2017-12" db="EMBL/GenBank/DDBJ databases">
        <title>Improved Draft Genome Sequence of Microcystis aeruginosa NIES-298, a Microcystin-Producing Cyanobacterium from Lake Kasumigaura, Japan.</title>
        <authorList>
            <person name="Yamaguchi H."/>
            <person name="Suzuki S."/>
            <person name="Kawachi M."/>
        </authorList>
    </citation>
    <scope>NUCLEOTIDE SEQUENCE [LARGE SCALE GENOMIC DNA]</scope>
    <source>
        <strain evidence="2">NIES-298</strain>
    </source>
</reference>
<dbReference type="PANTHER" id="PTHR39550">
    <property type="entry name" value="SLL0658 PROTEIN"/>
    <property type="match status" value="1"/>
</dbReference>
<dbReference type="InterPro" id="IPR021799">
    <property type="entry name" value="PIN-like_prokaryotic"/>
</dbReference>
<comment type="caution">
    <text evidence="1">The sequence shown here is derived from an EMBL/GenBank/DDBJ whole genome shotgun (WGS) entry which is preliminary data.</text>
</comment>